<dbReference type="Gene3D" id="3.10.180.10">
    <property type="entry name" value="2,3-Dihydroxybiphenyl 1,2-Dioxygenase, domain 1"/>
    <property type="match status" value="1"/>
</dbReference>
<dbReference type="PROSITE" id="PS51819">
    <property type="entry name" value="VOC"/>
    <property type="match status" value="1"/>
</dbReference>
<dbReference type="EMBL" id="BLAF01000004">
    <property type="protein sequence ID" value="GES17255.1"/>
    <property type="molecule type" value="Genomic_DNA"/>
</dbReference>
<dbReference type="RefSeq" id="WP_155342450.1">
    <property type="nucleotide sequence ID" value="NZ_BAAAHM010000001.1"/>
</dbReference>
<comment type="caution">
    <text evidence="2">The sequence shown here is derived from an EMBL/GenBank/DDBJ whole genome shotgun (WGS) entry which is preliminary data.</text>
</comment>
<evidence type="ECO:0000313" key="2">
    <source>
        <dbReference type="EMBL" id="GES17255.1"/>
    </source>
</evidence>
<dbReference type="OrthoDB" id="115162at2"/>
<proteinExistence type="predicted"/>
<sequence length="118" mass="13182">MLTCVDHIDIRTPDLDGAVDFFARLGFAEVRRTDPERGSVELALPGPDQVVLEIRLERDARRTYVHHVAFRVDDHPAAVEQLTGRGVEFSKNLAFIHHTGRTISNAHDPGGATWQLTD</sequence>
<name>A0A5M3X6E0_9ACTN</name>
<protein>
    <recommendedName>
        <fullName evidence="1">VOC domain-containing protein</fullName>
    </recommendedName>
</protein>
<feature type="domain" description="VOC" evidence="1">
    <location>
        <begin position="4"/>
        <end position="118"/>
    </location>
</feature>
<dbReference type="InterPro" id="IPR029068">
    <property type="entry name" value="Glyas_Bleomycin-R_OHBP_Dase"/>
</dbReference>
<evidence type="ECO:0000313" key="3">
    <source>
        <dbReference type="Proteomes" id="UP000377595"/>
    </source>
</evidence>
<reference evidence="2 3" key="1">
    <citation type="submission" date="2019-10" db="EMBL/GenBank/DDBJ databases">
        <title>Whole genome shotgun sequence of Acrocarpospora pleiomorpha NBRC 16267.</title>
        <authorList>
            <person name="Ichikawa N."/>
            <person name="Kimura A."/>
            <person name="Kitahashi Y."/>
            <person name="Komaki H."/>
            <person name="Oguchi A."/>
        </authorList>
    </citation>
    <scope>NUCLEOTIDE SEQUENCE [LARGE SCALE GENOMIC DNA]</scope>
    <source>
        <strain evidence="2 3">NBRC 16267</strain>
    </source>
</reference>
<dbReference type="InterPro" id="IPR004360">
    <property type="entry name" value="Glyas_Fos-R_dOase_dom"/>
</dbReference>
<organism evidence="2 3">
    <name type="scientific">Acrocarpospora pleiomorpha</name>
    <dbReference type="NCBI Taxonomy" id="90975"/>
    <lineage>
        <taxon>Bacteria</taxon>
        <taxon>Bacillati</taxon>
        <taxon>Actinomycetota</taxon>
        <taxon>Actinomycetes</taxon>
        <taxon>Streptosporangiales</taxon>
        <taxon>Streptosporangiaceae</taxon>
        <taxon>Acrocarpospora</taxon>
    </lineage>
</organism>
<dbReference type="AlphaFoldDB" id="A0A5M3X6E0"/>
<gene>
    <name evidence="2" type="ORF">Aple_001500</name>
</gene>
<dbReference type="Pfam" id="PF00903">
    <property type="entry name" value="Glyoxalase"/>
    <property type="match status" value="1"/>
</dbReference>
<dbReference type="InterPro" id="IPR037523">
    <property type="entry name" value="VOC_core"/>
</dbReference>
<keyword evidence="3" id="KW-1185">Reference proteome</keyword>
<dbReference type="Proteomes" id="UP000377595">
    <property type="component" value="Unassembled WGS sequence"/>
</dbReference>
<accession>A0A5M3X6E0</accession>
<dbReference type="SUPFAM" id="SSF54593">
    <property type="entry name" value="Glyoxalase/Bleomycin resistance protein/Dihydroxybiphenyl dioxygenase"/>
    <property type="match status" value="1"/>
</dbReference>
<evidence type="ECO:0000259" key="1">
    <source>
        <dbReference type="PROSITE" id="PS51819"/>
    </source>
</evidence>